<feature type="chain" id="PRO_5022658280" evidence="1">
    <location>
        <begin position="20"/>
        <end position="186"/>
    </location>
</feature>
<keyword evidence="3" id="KW-1185">Reference proteome</keyword>
<sequence length="186" mass="21787">MKFTIICFVALLVTHNITAQTAQVSLKIIQDGKTYLPDKNEIQLQRKPFVVEVTLQSTPGVFVKADFTDSMYRLKDDEPVPDLEKLFSETMTEENYNKDKEIAISTEGWSNWSYQPKEKWSSFDKEVKIVNDYTVTGSRTVQQFYTDDQQTIKVEDIKTPLYLFFLTTTNDMKTELKRQKIKISWR</sequence>
<reference evidence="2 3" key="2">
    <citation type="submission" date="2019-09" db="EMBL/GenBank/DDBJ databases">
        <authorList>
            <person name="Jin C."/>
        </authorList>
    </citation>
    <scope>NUCLEOTIDE SEQUENCE [LARGE SCALE GENOMIC DNA]</scope>
    <source>
        <strain evidence="2 3">BN140078</strain>
    </source>
</reference>
<proteinExistence type="predicted"/>
<feature type="signal peptide" evidence="1">
    <location>
        <begin position="1"/>
        <end position="19"/>
    </location>
</feature>
<dbReference type="Proteomes" id="UP000324611">
    <property type="component" value="Unassembled WGS sequence"/>
</dbReference>
<evidence type="ECO:0000313" key="2">
    <source>
        <dbReference type="EMBL" id="KAA2239106.1"/>
    </source>
</evidence>
<gene>
    <name evidence="2" type="ORF">F0L74_23125</name>
</gene>
<organism evidence="2 3">
    <name type="scientific">Chitinophaga agrisoli</name>
    <dbReference type="NCBI Taxonomy" id="2607653"/>
    <lineage>
        <taxon>Bacteria</taxon>
        <taxon>Pseudomonadati</taxon>
        <taxon>Bacteroidota</taxon>
        <taxon>Chitinophagia</taxon>
        <taxon>Chitinophagales</taxon>
        <taxon>Chitinophagaceae</taxon>
        <taxon>Chitinophaga</taxon>
    </lineage>
</organism>
<reference evidence="2 3" key="1">
    <citation type="submission" date="2019-09" db="EMBL/GenBank/DDBJ databases">
        <title>Chitinophaga ginsengihumi sp. nov., isolated from soil of ginseng rhizosphere.</title>
        <authorList>
            <person name="Lee J."/>
        </authorList>
    </citation>
    <scope>NUCLEOTIDE SEQUENCE [LARGE SCALE GENOMIC DNA]</scope>
    <source>
        <strain evidence="2 3">BN140078</strain>
    </source>
</reference>
<dbReference type="EMBL" id="VUOC01000004">
    <property type="protein sequence ID" value="KAA2239106.1"/>
    <property type="molecule type" value="Genomic_DNA"/>
</dbReference>
<comment type="caution">
    <text evidence="2">The sequence shown here is derived from an EMBL/GenBank/DDBJ whole genome shotgun (WGS) entry which is preliminary data.</text>
</comment>
<dbReference type="AlphaFoldDB" id="A0A5B2VKR1"/>
<evidence type="ECO:0000256" key="1">
    <source>
        <dbReference type="SAM" id="SignalP"/>
    </source>
</evidence>
<name>A0A5B2VKR1_9BACT</name>
<dbReference type="RefSeq" id="WP_149840285.1">
    <property type="nucleotide sequence ID" value="NZ_VUOC01000004.1"/>
</dbReference>
<keyword evidence="1" id="KW-0732">Signal</keyword>
<protein>
    <submittedName>
        <fullName evidence="2">Uncharacterized protein</fullName>
    </submittedName>
</protein>
<accession>A0A5B2VKR1</accession>
<evidence type="ECO:0000313" key="3">
    <source>
        <dbReference type="Proteomes" id="UP000324611"/>
    </source>
</evidence>